<evidence type="ECO:0000313" key="3">
    <source>
        <dbReference type="Proteomes" id="UP000216947"/>
    </source>
</evidence>
<dbReference type="InterPro" id="IPR013108">
    <property type="entry name" value="Amidohydro_3"/>
</dbReference>
<dbReference type="RefSeq" id="WP_094797131.1">
    <property type="nucleotide sequence ID" value="NZ_NEVK01000006.1"/>
</dbReference>
<dbReference type="PANTHER" id="PTHR11647">
    <property type="entry name" value="HYDRANTOINASE/DIHYDROPYRIMIDINASE FAMILY MEMBER"/>
    <property type="match status" value="1"/>
</dbReference>
<dbReference type="InterPro" id="IPR023100">
    <property type="entry name" value="D-aminoacylase_insert_dom_sf"/>
</dbReference>
<feature type="domain" description="Amidohydrolase 3" evidence="1">
    <location>
        <begin position="54"/>
        <end position="253"/>
    </location>
</feature>
<dbReference type="InterPro" id="IPR050378">
    <property type="entry name" value="Metallo-dep_Hydrolases_sf"/>
</dbReference>
<reference evidence="3" key="1">
    <citation type="submission" date="2017-05" db="EMBL/GenBank/DDBJ databases">
        <title>Complete and WGS of Bordetella genogroups.</title>
        <authorList>
            <person name="Spilker T."/>
            <person name="Lipuma J."/>
        </authorList>
    </citation>
    <scope>NUCLEOTIDE SEQUENCE [LARGE SCALE GENOMIC DNA]</scope>
    <source>
        <strain evidence="3">AU18089</strain>
    </source>
</reference>
<dbReference type="SUPFAM" id="SSF51556">
    <property type="entry name" value="Metallo-dependent hydrolases"/>
    <property type="match status" value="1"/>
</dbReference>
<evidence type="ECO:0000259" key="1">
    <source>
        <dbReference type="Pfam" id="PF07969"/>
    </source>
</evidence>
<feature type="domain" description="Amidohydrolase 3" evidence="1">
    <location>
        <begin position="318"/>
        <end position="462"/>
    </location>
</feature>
<dbReference type="SUPFAM" id="SSF51338">
    <property type="entry name" value="Composite domain of metallo-dependent hydrolases"/>
    <property type="match status" value="1"/>
</dbReference>
<dbReference type="Gene3D" id="3.30.1490.130">
    <property type="entry name" value="D-aminoacylase. Domain 3"/>
    <property type="match status" value="1"/>
</dbReference>
<gene>
    <name evidence="2" type="ORF">CAL19_14445</name>
</gene>
<dbReference type="AlphaFoldDB" id="A0A261QZU3"/>
<evidence type="ECO:0000313" key="2">
    <source>
        <dbReference type="EMBL" id="OZI18241.1"/>
    </source>
</evidence>
<dbReference type="Pfam" id="PF07969">
    <property type="entry name" value="Amidohydro_3"/>
    <property type="match status" value="2"/>
</dbReference>
<dbReference type="Proteomes" id="UP000216947">
    <property type="component" value="Unassembled WGS sequence"/>
</dbReference>
<dbReference type="InterPro" id="IPR032466">
    <property type="entry name" value="Metal_Hydrolase"/>
</dbReference>
<dbReference type="GO" id="GO:0016811">
    <property type="term" value="F:hydrolase activity, acting on carbon-nitrogen (but not peptide) bonds, in linear amides"/>
    <property type="evidence" value="ECO:0007669"/>
    <property type="project" value="InterPro"/>
</dbReference>
<organism evidence="2 3">
    <name type="scientific">Bordetella genomosp. 7</name>
    <dbReference type="NCBI Taxonomy" id="1416805"/>
    <lineage>
        <taxon>Bacteria</taxon>
        <taxon>Pseudomonadati</taxon>
        <taxon>Pseudomonadota</taxon>
        <taxon>Betaproteobacteria</taxon>
        <taxon>Burkholderiales</taxon>
        <taxon>Alcaligenaceae</taxon>
        <taxon>Bordetella</taxon>
    </lineage>
</organism>
<dbReference type="Gene3D" id="2.30.40.10">
    <property type="entry name" value="Urease, subunit C, domain 1"/>
    <property type="match status" value="1"/>
</dbReference>
<dbReference type="InterPro" id="IPR011059">
    <property type="entry name" value="Metal-dep_hydrolase_composite"/>
</dbReference>
<proteinExistence type="predicted"/>
<dbReference type="EMBL" id="NEVK01000006">
    <property type="protein sequence ID" value="OZI18241.1"/>
    <property type="molecule type" value="Genomic_DNA"/>
</dbReference>
<dbReference type="Gene3D" id="3.20.20.140">
    <property type="entry name" value="Metal-dependent hydrolases"/>
    <property type="match status" value="1"/>
</dbReference>
<keyword evidence="3" id="KW-1185">Reference proteome</keyword>
<protein>
    <submittedName>
        <fullName evidence="2">D-aminoacylase</fullName>
    </submittedName>
</protein>
<dbReference type="PANTHER" id="PTHR11647:SF1">
    <property type="entry name" value="COLLAPSIN RESPONSE MEDIATOR PROTEIN"/>
    <property type="match status" value="1"/>
</dbReference>
<dbReference type="CDD" id="cd01297">
    <property type="entry name" value="D-aminoacylase"/>
    <property type="match status" value="1"/>
</dbReference>
<comment type="caution">
    <text evidence="2">The sequence shown here is derived from an EMBL/GenBank/DDBJ whole genome shotgun (WGS) entry which is preliminary data.</text>
</comment>
<name>A0A261QZU3_9BORD</name>
<sequence length="483" mass="52529">MTHPTNETYDLVLAGGLVVDGTNSKPFVADIGVRGDRIAAVGDLSRAVAAHRADVSGMAVSPGFIDSHTHDDNLLLRKPAMEPKISQGVTTVVTGNCGISLAPLLHDSPPAPLDLLDLGGSYAFSTFADYLGALRDSPPAVNCACMLGHSTLRAAIMPDLHRNATPQEIDRMQRLALEGMQAGAIGISTGTFYPPAANATTEEIIEVCRPLSAHNGIYATHMRDEGDHIVDALNETFRIGKTLDVPVVISHHKLMGRQNFGRSAETLAIISEAMKNQEISLDAYPYIAGSTMLKKDRALLSARTIITWCKPFPQYTGKDLDDIARERGKDRWDVVDELMPAGAIYFMMDEDDVQRIMAFPDTMIGSDGLPHDTHPHPRLWGTFPRVLGHYSRDLGLFPIETAVWKMTGLTASRFGLKDRGVIQQDAYADLVVFDPATVADAATFETPMERSRGIHHVYVNGAKVWDADGLFTGNFPGRVLSRG</sequence>
<accession>A0A261QZU3</accession>